<name>A0A8S3A619_9BILA</name>
<evidence type="ECO:0000256" key="1">
    <source>
        <dbReference type="SAM" id="MobiDB-lite"/>
    </source>
</evidence>
<proteinExistence type="predicted"/>
<sequence>MYGNVGLFHGVHDNNYYDITHSFKVDSFTYHVLGLRKDRPSYGSTYYIFNCPDCTEERFNIVRLPRKPPHHASKSTDGTGRPRSCSVTPRKAESQMISIE</sequence>
<dbReference type="EMBL" id="CAJOBJ010113400">
    <property type="protein sequence ID" value="CAF4642303.1"/>
    <property type="molecule type" value="Genomic_DNA"/>
</dbReference>
<feature type="non-terminal residue" evidence="3">
    <location>
        <position position="100"/>
    </location>
</feature>
<gene>
    <name evidence="3" type="ORF">BYL167_LOCUS43090</name>
    <name evidence="2" type="ORF">GIL414_LOCUS40680</name>
</gene>
<protein>
    <submittedName>
        <fullName evidence="3">Uncharacterized protein</fullName>
    </submittedName>
</protein>
<organism evidence="3 4">
    <name type="scientific">Rotaria magnacalcarata</name>
    <dbReference type="NCBI Taxonomy" id="392030"/>
    <lineage>
        <taxon>Eukaryota</taxon>
        <taxon>Metazoa</taxon>
        <taxon>Spiralia</taxon>
        <taxon>Gnathifera</taxon>
        <taxon>Rotifera</taxon>
        <taxon>Eurotatoria</taxon>
        <taxon>Bdelloidea</taxon>
        <taxon>Philodinida</taxon>
        <taxon>Philodinidae</taxon>
        <taxon>Rotaria</taxon>
    </lineage>
</organism>
<evidence type="ECO:0000313" key="4">
    <source>
        <dbReference type="Proteomes" id="UP000681967"/>
    </source>
</evidence>
<comment type="caution">
    <text evidence="3">The sequence shown here is derived from an EMBL/GenBank/DDBJ whole genome shotgun (WGS) entry which is preliminary data.</text>
</comment>
<dbReference type="AlphaFoldDB" id="A0A8S3A619"/>
<evidence type="ECO:0000313" key="2">
    <source>
        <dbReference type="EMBL" id="CAF4642303.1"/>
    </source>
</evidence>
<dbReference type="Proteomes" id="UP000681720">
    <property type="component" value="Unassembled WGS sequence"/>
</dbReference>
<evidence type="ECO:0000313" key="3">
    <source>
        <dbReference type="EMBL" id="CAF4674187.1"/>
    </source>
</evidence>
<dbReference type="EMBL" id="CAJOBH010113565">
    <property type="protein sequence ID" value="CAF4674187.1"/>
    <property type="molecule type" value="Genomic_DNA"/>
</dbReference>
<accession>A0A8S3A619</accession>
<feature type="region of interest" description="Disordered" evidence="1">
    <location>
        <begin position="65"/>
        <end position="100"/>
    </location>
</feature>
<reference evidence="3" key="1">
    <citation type="submission" date="2021-02" db="EMBL/GenBank/DDBJ databases">
        <authorList>
            <person name="Nowell W R."/>
        </authorList>
    </citation>
    <scope>NUCLEOTIDE SEQUENCE</scope>
</reference>
<dbReference type="Proteomes" id="UP000681967">
    <property type="component" value="Unassembled WGS sequence"/>
</dbReference>